<evidence type="ECO:0000256" key="6">
    <source>
        <dbReference type="ARBA" id="ARBA00022642"/>
    </source>
</evidence>
<evidence type="ECO:0000313" key="13">
    <source>
        <dbReference type="Proteomes" id="UP000054251"/>
    </source>
</evidence>
<gene>
    <name evidence="12" type="ORF">AC631_04239</name>
</gene>
<sequence>MTTDIPIISSILDTDLYKLTMHAAVVKHFPNVPVVYRYTNRTPSMVLNKEAIDWLKHQISKLSELRVSTEEIEYLRTALPQMPEVYLKYLETFQFFPDKQIKYFNDEGNFEEFEIEMSGKWDETILYEIPLLSLISEAYFKFVDTDWNYDGQEERAQDKCAQLFKNGCTFSEFGTRRRRSFKTQDIVVRTLSDFARKNPDKKHFLGTSNVLLAKKYDLTPIGTVAHEWFMGIASITQDYTNVNKLAMDYWLDTFGPEHAGLALTDTFGTDAYLKVFTKPYTDYYTGVRQDSGDPELFAEKLADHYKKQGYEDFTKIICFSDSLNIEKCLKYKQKVNGLGLIPSFGIGTFFTNDFMSVSDPSVKSVPLNIVIKLKEANGNPSIKISDNLGKNMGDPEVVSRVKKELNYEEHSWAEGDEEKRWN</sequence>
<feature type="domain" description="Nicotinate phosphoribosyltransferase N-terminal" evidence="11">
    <location>
        <begin position="12"/>
        <end position="136"/>
    </location>
</feature>
<comment type="similarity">
    <text evidence="2 9">Belongs to the NAPRTase family.</text>
</comment>
<dbReference type="CDD" id="cd01401">
    <property type="entry name" value="PncB_like"/>
    <property type="match status" value="1"/>
</dbReference>
<dbReference type="NCBIfam" id="TIGR01514">
    <property type="entry name" value="NAPRTase"/>
    <property type="match status" value="1"/>
</dbReference>
<dbReference type="Proteomes" id="UP000054251">
    <property type="component" value="Unassembled WGS sequence"/>
</dbReference>
<evidence type="ECO:0000256" key="3">
    <source>
        <dbReference type="ARBA" id="ARBA00013236"/>
    </source>
</evidence>
<dbReference type="GO" id="GO:0034355">
    <property type="term" value="P:NAD+ biosynthetic process via the salvage pathway"/>
    <property type="evidence" value="ECO:0007669"/>
    <property type="project" value="TreeGrafter"/>
</dbReference>
<dbReference type="AlphaFoldDB" id="A0A0V1PUP9"/>
<dbReference type="EC" id="6.3.4.21" evidence="3 9"/>
<dbReference type="SUPFAM" id="SSF51690">
    <property type="entry name" value="Nicotinate/Quinolinate PRTase C-terminal domain-like"/>
    <property type="match status" value="1"/>
</dbReference>
<dbReference type="HAMAP" id="MF_00570">
    <property type="entry name" value="NAPRTase"/>
    <property type="match status" value="1"/>
</dbReference>
<dbReference type="InterPro" id="IPR041525">
    <property type="entry name" value="N/Namide_PRibTrfase"/>
</dbReference>
<dbReference type="SUPFAM" id="SSF54675">
    <property type="entry name" value="Nicotinate/Quinolinate PRTase N-terminal domain-like"/>
    <property type="match status" value="1"/>
</dbReference>
<keyword evidence="5 9" id="KW-0436">Ligase</keyword>
<evidence type="ECO:0000259" key="10">
    <source>
        <dbReference type="Pfam" id="PF04095"/>
    </source>
</evidence>
<accession>A0A0V1PUP9</accession>
<evidence type="ECO:0000256" key="1">
    <source>
        <dbReference type="ARBA" id="ARBA00004952"/>
    </source>
</evidence>
<evidence type="ECO:0000256" key="7">
    <source>
        <dbReference type="ARBA" id="ARBA00022679"/>
    </source>
</evidence>
<dbReference type="NCBIfam" id="NF003704">
    <property type="entry name" value="PRK05321.1"/>
    <property type="match status" value="1"/>
</dbReference>
<name>A0A0V1PUP9_9ASCO</name>
<dbReference type="InterPro" id="IPR006406">
    <property type="entry name" value="Nic_PRibTrfase"/>
</dbReference>
<dbReference type="InterPro" id="IPR040727">
    <property type="entry name" value="NAPRTase_N"/>
</dbReference>
<dbReference type="GeneID" id="26841248"/>
<organism evidence="12 13">
    <name type="scientific">Debaryomyces fabryi</name>
    <dbReference type="NCBI Taxonomy" id="58627"/>
    <lineage>
        <taxon>Eukaryota</taxon>
        <taxon>Fungi</taxon>
        <taxon>Dikarya</taxon>
        <taxon>Ascomycota</taxon>
        <taxon>Saccharomycotina</taxon>
        <taxon>Pichiomycetes</taxon>
        <taxon>Debaryomycetaceae</taxon>
        <taxon>Debaryomyces</taxon>
    </lineage>
</organism>
<proteinExistence type="inferred from homology"/>
<keyword evidence="7" id="KW-0808">Transferase</keyword>
<dbReference type="PANTHER" id="PTHR11098:SF1">
    <property type="entry name" value="NICOTINATE PHOSPHORIBOSYLTRANSFERASE"/>
    <property type="match status" value="1"/>
</dbReference>
<reference evidence="12 13" key="1">
    <citation type="submission" date="2015-11" db="EMBL/GenBank/DDBJ databases">
        <title>The genome of Debaryomyces fabryi.</title>
        <authorList>
            <person name="Tafer H."/>
            <person name="Lopandic K."/>
        </authorList>
    </citation>
    <scope>NUCLEOTIDE SEQUENCE [LARGE SCALE GENOMIC DNA]</scope>
    <source>
        <strain evidence="12 13">CBS 789</strain>
    </source>
</reference>
<evidence type="ECO:0000256" key="2">
    <source>
        <dbReference type="ARBA" id="ARBA00010897"/>
    </source>
</evidence>
<comment type="catalytic activity">
    <reaction evidence="8 9">
        <text>5-phospho-alpha-D-ribose 1-diphosphate + nicotinate + ATP + H2O = nicotinate beta-D-ribonucleotide + ADP + phosphate + diphosphate</text>
        <dbReference type="Rhea" id="RHEA:36163"/>
        <dbReference type="ChEBI" id="CHEBI:15377"/>
        <dbReference type="ChEBI" id="CHEBI:30616"/>
        <dbReference type="ChEBI" id="CHEBI:32544"/>
        <dbReference type="ChEBI" id="CHEBI:33019"/>
        <dbReference type="ChEBI" id="CHEBI:43474"/>
        <dbReference type="ChEBI" id="CHEBI:57502"/>
        <dbReference type="ChEBI" id="CHEBI:58017"/>
        <dbReference type="ChEBI" id="CHEBI:456216"/>
        <dbReference type="EC" id="6.3.4.21"/>
    </reaction>
</comment>
<dbReference type="GO" id="GO:0016740">
    <property type="term" value="F:transferase activity"/>
    <property type="evidence" value="ECO:0007669"/>
    <property type="project" value="UniProtKB-KW"/>
</dbReference>
<dbReference type="FunFam" id="3.20.140.10:FF:000009">
    <property type="entry name" value="Nicotinate phosphoribosyltransferase"/>
    <property type="match status" value="1"/>
</dbReference>
<evidence type="ECO:0000256" key="5">
    <source>
        <dbReference type="ARBA" id="ARBA00022598"/>
    </source>
</evidence>
<evidence type="ECO:0000256" key="4">
    <source>
        <dbReference type="ARBA" id="ARBA00022553"/>
    </source>
</evidence>
<dbReference type="Gene3D" id="3.20.140.10">
    <property type="entry name" value="nicotinate phosphoribosyltransferase"/>
    <property type="match status" value="1"/>
</dbReference>
<evidence type="ECO:0000259" key="11">
    <source>
        <dbReference type="Pfam" id="PF17767"/>
    </source>
</evidence>
<keyword evidence="13" id="KW-1185">Reference proteome</keyword>
<evidence type="ECO:0000313" key="12">
    <source>
        <dbReference type="EMBL" id="KRZ99981.1"/>
    </source>
</evidence>
<dbReference type="OrthoDB" id="193380at2759"/>
<comment type="PTM">
    <text evidence="9">Transiently phosphorylated on a His residue during the reaction cycle. Phosphorylation strongly increases the affinity for substrates and increases the rate of nicotinate D-ribonucleotide production. Dephosphorylation regenerates the low-affinity form of the enzyme, leading to product release.</text>
</comment>
<dbReference type="Pfam" id="PF17767">
    <property type="entry name" value="NAPRTase_N"/>
    <property type="match status" value="1"/>
</dbReference>
<feature type="domain" description="Nicotinate/nicotinamide phosphoribosyltransferase" evidence="10">
    <location>
        <begin position="169"/>
        <end position="408"/>
    </location>
</feature>
<comment type="caution">
    <text evidence="12">The sequence shown here is derived from an EMBL/GenBank/DDBJ whole genome shotgun (WGS) entry which is preliminary data.</text>
</comment>
<keyword evidence="6 9" id="KW-0662">Pyridine nucleotide biosynthesis</keyword>
<dbReference type="RefSeq" id="XP_015466084.1">
    <property type="nucleotide sequence ID" value="XM_015613068.1"/>
</dbReference>
<dbReference type="InterPro" id="IPR007229">
    <property type="entry name" value="Nic_PRibTrfase-Fam"/>
</dbReference>
<dbReference type="Pfam" id="PF04095">
    <property type="entry name" value="NAPRTase"/>
    <property type="match status" value="1"/>
</dbReference>
<dbReference type="GO" id="GO:0004516">
    <property type="term" value="F:nicotinate phosphoribosyltransferase activity"/>
    <property type="evidence" value="ECO:0007669"/>
    <property type="project" value="UniProtKB-UniRule"/>
</dbReference>
<evidence type="ECO:0000256" key="9">
    <source>
        <dbReference type="RuleBase" id="RU003838"/>
    </source>
</evidence>
<dbReference type="UniPathway" id="UPA00253">
    <property type="reaction ID" value="UER00457"/>
</dbReference>
<evidence type="ECO:0000256" key="8">
    <source>
        <dbReference type="ARBA" id="ARBA00048668"/>
    </source>
</evidence>
<protein>
    <recommendedName>
        <fullName evidence="3 9">Nicotinate phosphoribosyltransferase</fullName>
        <ecNumber evidence="3 9">6.3.4.21</ecNumber>
    </recommendedName>
</protein>
<dbReference type="PIRSF" id="PIRSF000484">
    <property type="entry name" value="NAPRT"/>
    <property type="match status" value="1"/>
</dbReference>
<dbReference type="GO" id="GO:0005829">
    <property type="term" value="C:cytosol"/>
    <property type="evidence" value="ECO:0007669"/>
    <property type="project" value="TreeGrafter"/>
</dbReference>
<dbReference type="PANTHER" id="PTHR11098">
    <property type="entry name" value="NICOTINATE PHOSPHORIBOSYLTRANSFERASE"/>
    <property type="match status" value="1"/>
</dbReference>
<keyword evidence="4" id="KW-0597">Phosphoprotein</keyword>
<comment type="pathway">
    <text evidence="1 9">Cofactor biosynthesis; NAD(+) biosynthesis; nicotinate D-ribonucleotide from nicotinate: step 1/1.</text>
</comment>
<dbReference type="EMBL" id="LMYN01000109">
    <property type="protein sequence ID" value="KRZ99981.1"/>
    <property type="molecule type" value="Genomic_DNA"/>
</dbReference>
<dbReference type="InterPro" id="IPR036068">
    <property type="entry name" value="Nicotinate_pribotase-like_C"/>
</dbReference>
<comment type="function">
    <text evidence="9">Catalyzes the synthesis of beta-nicotinate D-ribonucleotide from nicotinate and 5-phospho-D-ribose 1-phosphate at the expense of ATP.</text>
</comment>